<evidence type="ECO:0000313" key="2">
    <source>
        <dbReference type="EMBL" id="KAF6331826.1"/>
    </source>
</evidence>
<protein>
    <submittedName>
        <fullName evidence="2">Uncharacterized protein</fullName>
    </submittedName>
</protein>
<gene>
    <name evidence="2" type="ORF">mPipKuh1_008135</name>
</gene>
<comment type="caution">
    <text evidence="2">The sequence shown here is derived from an EMBL/GenBank/DDBJ whole genome shotgun (WGS) entry which is preliminary data.</text>
</comment>
<keyword evidence="3" id="KW-1185">Reference proteome</keyword>
<feature type="region of interest" description="Disordered" evidence="1">
    <location>
        <begin position="1"/>
        <end position="26"/>
    </location>
</feature>
<reference evidence="2 3" key="1">
    <citation type="journal article" date="2020" name="Nature">
        <title>Six reference-quality genomes reveal evolution of bat adaptations.</title>
        <authorList>
            <person name="Jebb D."/>
            <person name="Huang Z."/>
            <person name="Pippel M."/>
            <person name="Hughes G.M."/>
            <person name="Lavrichenko K."/>
            <person name="Devanna P."/>
            <person name="Winkler S."/>
            <person name="Jermiin L.S."/>
            <person name="Skirmuntt E.C."/>
            <person name="Katzourakis A."/>
            <person name="Burkitt-Gray L."/>
            <person name="Ray D.A."/>
            <person name="Sullivan K.A.M."/>
            <person name="Roscito J.G."/>
            <person name="Kirilenko B.M."/>
            <person name="Davalos L.M."/>
            <person name="Corthals A.P."/>
            <person name="Power M.L."/>
            <person name="Jones G."/>
            <person name="Ransome R.D."/>
            <person name="Dechmann D.K.N."/>
            <person name="Locatelli A.G."/>
            <person name="Puechmaille S.J."/>
            <person name="Fedrigo O."/>
            <person name="Jarvis E.D."/>
            <person name="Hiller M."/>
            <person name="Vernes S.C."/>
            <person name="Myers E.W."/>
            <person name="Teeling E.C."/>
        </authorList>
    </citation>
    <scope>NUCLEOTIDE SEQUENCE [LARGE SCALE GENOMIC DNA]</scope>
    <source>
        <strain evidence="2">MPipKuh1</strain>
        <tissue evidence="2">Flight muscle</tissue>
    </source>
</reference>
<evidence type="ECO:0000313" key="3">
    <source>
        <dbReference type="Proteomes" id="UP000558488"/>
    </source>
</evidence>
<evidence type="ECO:0000256" key="1">
    <source>
        <dbReference type="SAM" id="MobiDB-lite"/>
    </source>
</evidence>
<organism evidence="2 3">
    <name type="scientific">Pipistrellus kuhlii</name>
    <name type="common">Kuhl's pipistrelle</name>
    <dbReference type="NCBI Taxonomy" id="59472"/>
    <lineage>
        <taxon>Eukaryota</taxon>
        <taxon>Metazoa</taxon>
        <taxon>Chordata</taxon>
        <taxon>Craniata</taxon>
        <taxon>Vertebrata</taxon>
        <taxon>Euteleostomi</taxon>
        <taxon>Mammalia</taxon>
        <taxon>Eutheria</taxon>
        <taxon>Laurasiatheria</taxon>
        <taxon>Chiroptera</taxon>
        <taxon>Yangochiroptera</taxon>
        <taxon>Vespertilionidae</taxon>
        <taxon>Pipistrellus</taxon>
    </lineage>
</organism>
<dbReference type="EMBL" id="JACAGB010000012">
    <property type="protein sequence ID" value="KAF6331826.1"/>
    <property type="molecule type" value="Genomic_DNA"/>
</dbReference>
<dbReference type="Proteomes" id="UP000558488">
    <property type="component" value="Unassembled WGS sequence"/>
</dbReference>
<name>A0A7J7W3I9_PIPKU</name>
<feature type="compositionally biased region" description="Basic and acidic residues" evidence="1">
    <location>
        <begin position="1"/>
        <end position="12"/>
    </location>
</feature>
<sequence>MDPVAKWERDNVDGLQPPLSHDNQSRGDLNEKILICFAQVTFSLPDSATVSSDPCPGKVDGVREDRSLKWTEEAFKELSSLRFHDNHHQKVQLPFALTLSLLCPVWRADIRNGLEEKPSLQIT</sequence>
<accession>A0A7J7W3I9</accession>
<dbReference type="AlphaFoldDB" id="A0A7J7W3I9"/>
<proteinExistence type="predicted"/>